<dbReference type="EC" id="3.4.21.83" evidence="7"/>
<keyword evidence="4" id="KW-0720">Serine protease</keyword>
<dbReference type="Pfam" id="PF02897">
    <property type="entry name" value="Peptidase_S9_N"/>
    <property type="match status" value="1"/>
</dbReference>
<dbReference type="InterPro" id="IPR023302">
    <property type="entry name" value="Pept_S9A_N"/>
</dbReference>
<dbReference type="SUPFAM" id="SSF53474">
    <property type="entry name" value="alpha/beta-Hydrolases"/>
    <property type="match status" value="1"/>
</dbReference>
<feature type="domain" description="Peptidase S9 prolyl oligopeptidase catalytic" evidence="5">
    <location>
        <begin position="467"/>
        <end position="682"/>
    </location>
</feature>
<comment type="similarity">
    <text evidence="1">Belongs to the peptidase S9A family.</text>
</comment>
<dbReference type="InterPro" id="IPR001375">
    <property type="entry name" value="Peptidase_S9_cat"/>
</dbReference>
<dbReference type="SUPFAM" id="SSF50993">
    <property type="entry name" value="Peptidase/esterase 'gauge' domain"/>
    <property type="match status" value="1"/>
</dbReference>
<dbReference type="InterPro" id="IPR051543">
    <property type="entry name" value="Serine_Peptidase_S9A"/>
</dbReference>
<dbReference type="PANTHER" id="PTHR11757">
    <property type="entry name" value="PROTEASE FAMILY S9A OLIGOPEPTIDASE"/>
    <property type="match status" value="1"/>
</dbReference>
<dbReference type="AlphaFoldDB" id="A0A6J4MAP4"/>
<organism evidence="7">
    <name type="scientific">uncultured Gemmatimonadaceae bacterium</name>
    <dbReference type="NCBI Taxonomy" id="246130"/>
    <lineage>
        <taxon>Bacteria</taxon>
        <taxon>Pseudomonadati</taxon>
        <taxon>Gemmatimonadota</taxon>
        <taxon>Gemmatimonadia</taxon>
        <taxon>Gemmatimonadales</taxon>
        <taxon>Gemmatimonadaceae</taxon>
        <taxon>environmental samples</taxon>
    </lineage>
</organism>
<protein>
    <submittedName>
        <fullName evidence="7">Protease II</fullName>
        <ecNumber evidence="7">3.4.21.83</ecNumber>
    </submittedName>
</protein>
<reference evidence="7" key="1">
    <citation type="submission" date="2020-02" db="EMBL/GenBank/DDBJ databases">
        <authorList>
            <person name="Meier V. D."/>
        </authorList>
    </citation>
    <scope>NUCLEOTIDE SEQUENCE</scope>
    <source>
        <strain evidence="7">AVDCRST_MAG11</strain>
    </source>
</reference>
<dbReference type="InterPro" id="IPR029058">
    <property type="entry name" value="AB_hydrolase_fold"/>
</dbReference>
<evidence type="ECO:0000259" key="5">
    <source>
        <dbReference type="Pfam" id="PF00326"/>
    </source>
</evidence>
<evidence type="ECO:0000256" key="3">
    <source>
        <dbReference type="ARBA" id="ARBA00022801"/>
    </source>
</evidence>
<evidence type="ECO:0000256" key="2">
    <source>
        <dbReference type="ARBA" id="ARBA00022670"/>
    </source>
</evidence>
<accession>A0A6J4MAP4</accession>
<name>A0A6J4MAP4_9BACT</name>
<gene>
    <name evidence="7" type="ORF">AVDCRST_MAG11-3486</name>
</gene>
<dbReference type="GO" id="GO:0006508">
    <property type="term" value="P:proteolysis"/>
    <property type="evidence" value="ECO:0007669"/>
    <property type="project" value="UniProtKB-KW"/>
</dbReference>
<dbReference type="Pfam" id="PF00326">
    <property type="entry name" value="Peptidase_S9"/>
    <property type="match status" value="1"/>
</dbReference>
<sequence>RPPAARAAGAPPVARVVPRVDTISGDVLVDNYAWLRDKRSPDVIRHLEAENAYADAMTRHTAPVRDSLYREILGRVKETDASPPYLDGGYWYYTRTEAGKAYPIFARRKGALTAPEEVILDQNRLAAGKKYHGLGGMDVSPDGRTLLYLEDTTAFRDYTLYVKDLASGRLVDSLPGVWNGTAWANDNRTFFYMTADSAKRGNAVWRHTVGAPRASDPNVFREDSLLYNVGVSRSRSGRYVLIATSSFTTSEWRIVPTDRPAGKPVTVAPRRAGVEYDVEHVDGAFLIRTNDRAPNFKVVRAPESDPSPANWRDWLPHRPDAYVEGVDGFKRFVVVQERTGGMRRVRVADAASGRAHQVALPEQAYGVFLGPNASYDTPSVRFTYSSLVTPSTVYDYDVSARRLAVAKRTEVPTYDPSRYEVRRLMIPARDKTPVPVSVLMRKGTALDGRSPLLLYAYGSYGATQEPTFRASVFSLVDRGFVYALAHIRGGQEMGRAWYDQGKMLNKRNTFFDFEDVAAGLVARRYTSADRLVANGGSAGGLLMGVVANERPELFRAIVADVPFVDVINTMRDASLPLTAQEWLQWGNPNVKAEYDYMKSYSPYENVRAQRYPWMLVTTSLNDSQVGFHEPAKWVARLRATKTDANPLLFKINMAGGHGGSSGRYDVMREQAFRYAFMLDAVGMAGSPASAVP</sequence>
<keyword evidence="3 7" id="KW-0378">Hydrolase</keyword>
<evidence type="ECO:0000256" key="4">
    <source>
        <dbReference type="ARBA" id="ARBA00022825"/>
    </source>
</evidence>
<feature type="non-terminal residue" evidence="7">
    <location>
        <position position="1"/>
    </location>
</feature>
<evidence type="ECO:0000313" key="7">
    <source>
        <dbReference type="EMBL" id="CAA9350338.1"/>
    </source>
</evidence>
<feature type="domain" description="Peptidase S9A N-terminal" evidence="6">
    <location>
        <begin position="11"/>
        <end position="406"/>
    </location>
</feature>
<dbReference type="PRINTS" id="PR00862">
    <property type="entry name" value="PROLIGOPTASE"/>
</dbReference>
<dbReference type="PANTHER" id="PTHR11757:SF19">
    <property type="entry name" value="PROLYL ENDOPEPTIDASE-LIKE"/>
    <property type="match status" value="1"/>
</dbReference>
<evidence type="ECO:0000256" key="1">
    <source>
        <dbReference type="ARBA" id="ARBA00005228"/>
    </source>
</evidence>
<dbReference type="Gene3D" id="2.130.10.120">
    <property type="entry name" value="Prolyl oligopeptidase, N-terminal domain"/>
    <property type="match status" value="1"/>
</dbReference>
<dbReference type="GO" id="GO:0004252">
    <property type="term" value="F:serine-type endopeptidase activity"/>
    <property type="evidence" value="ECO:0007669"/>
    <property type="project" value="UniProtKB-EC"/>
</dbReference>
<evidence type="ECO:0000259" key="6">
    <source>
        <dbReference type="Pfam" id="PF02897"/>
    </source>
</evidence>
<keyword evidence="2 7" id="KW-0645">Protease</keyword>
<dbReference type="EMBL" id="CADCTU010000754">
    <property type="protein sequence ID" value="CAA9350338.1"/>
    <property type="molecule type" value="Genomic_DNA"/>
</dbReference>
<dbReference type="InterPro" id="IPR002470">
    <property type="entry name" value="Peptidase_S9A"/>
</dbReference>
<dbReference type="Gene3D" id="3.40.50.1820">
    <property type="entry name" value="alpha/beta hydrolase"/>
    <property type="match status" value="1"/>
</dbReference>
<proteinExistence type="inferred from homology"/>